<protein>
    <submittedName>
        <fullName evidence="1">Uncharacterized protein</fullName>
    </submittedName>
</protein>
<feature type="non-terminal residue" evidence="1">
    <location>
        <position position="68"/>
    </location>
</feature>
<reference evidence="1 2" key="1">
    <citation type="submission" date="2019-03" db="EMBL/GenBank/DDBJ databases">
        <title>Single cell metagenomics reveals metabolic interactions within the superorganism composed of flagellate Streblomastix strix and complex community of Bacteroidetes bacteria on its surface.</title>
        <authorList>
            <person name="Treitli S.C."/>
            <person name="Kolisko M."/>
            <person name="Husnik F."/>
            <person name="Keeling P."/>
            <person name="Hampl V."/>
        </authorList>
    </citation>
    <scope>NUCLEOTIDE SEQUENCE [LARGE SCALE GENOMIC DNA]</scope>
    <source>
        <strain evidence="1">ST1C</strain>
    </source>
</reference>
<accession>A0A5J4TJH3</accession>
<evidence type="ECO:0000313" key="1">
    <source>
        <dbReference type="EMBL" id="KAA6358427.1"/>
    </source>
</evidence>
<organism evidence="1 2">
    <name type="scientific">Streblomastix strix</name>
    <dbReference type="NCBI Taxonomy" id="222440"/>
    <lineage>
        <taxon>Eukaryota</taxon>
        <taxon>Metamonada</taxon>
        <taxon>Preaxostyla</taxon>
        <taxon>Oxymonadida</taxon>
        <taxon>Streblomastigidae</taxon>
        <taxon>Streblomastix</taxon>
    </lineage>
</organism>
<dbReference type="Proteomes" id="UP000324800">
    <property type="component" value="Unassembled WGS sequence"/>
</dbReference>
<sequence length="68" mass="7918">MTIKPLFPECEDVIEPYEISNSVYDEMSYRQFPNSERIIRDIGNDYENKKLTDMTGKDFQCALSSAMV</sequence>
<name>A0A5J4TJH3_9EUKA</name>
<comment type="caution">
    <text evidence="1">The sequence shown here is derived from an EMBL/GenBank/DDBJ whole genome shotgun (WGS) entry which is preliminary data.</text>
</comment>
<dbReference type="AlphaFoldDB" id="A0A5J4TJH3"/>
<evidence type="ECO:0000313" key="2">
    <source>
        <dbReference type="Proteomes" id="UP000324800"/>
    </source>
</evidence>
<dbReference type="EMBL" id="SNRW01029871">
    <property type="protein sequence ID" value="KAA6358427.1"/>
    <property type="molecule type" value="Genomic_DNA"/>
</dbReference>
<proteinExistence type="predicted"/>
<gene>
    <name evidence="1" type="ORF">EZS28_046046</name>
</gene>